<reference evidence="1 2" key="1">
    <citation type="journal article" date="2016" name="Genome Biol. Evol.">
        <title>Divergent and convergent evolution of fungal pathogenicity.</title>
        <authorList>
            <person name="Shang Y."/>
            <person name="Xiao G."/>
            <person name="Zheng P."/>
            <person name="Cen K."/>
            <person name="Zhan S."/>
            <person name="Wang C."/>
        </authorList>
    </citation>
    <scope>NUCLEOTIDE SEQUENCE [LARGE SCALE GENOMIC DNA]</scope>
    <source>
        <strain evidence="1 2">RCEF 1005</strain>
    </source>
</reference>
<proteinExistence type="predicted"/>
<evidence type="ECO:0000313" key="1">
    <source>
        <dbReference type="EMBL" id="OAA78793.1"/>
    </source>
</evidence>
<dbReference type="Proteomes" id="UP000076881">
    <property type="component" value="Unassembled WGS sequence"/>
</dbReference>
<dbReference type="AlphaFoldDB" id="A0A162K9B5"/>
<dbReference type="OrthoDB" id="5427833at2759"/>
<organism evidence="1 2">
    <name type="scientific">Akanthomyces lecanii RCEF 1005</name>
    <dbReference type="NCBI Taxonomy" id="1081108"/>
    <lineage>
        <taxon>Eukaryota</taxon>
        <taxon>Fungi</taxon>
        <taxon>Dikarya</taxon>
        <taxon>Ascomycota</taxon>
        <taxon>Pezizomycotina</taxon>
        <taxon>Sordariomycetes</taxon>
        <taxon>Hypocreomycetidae</taxon>
        <taxon>Hypocreales</taxon>
        <taxon>Cordycipitaceae</taxon>
        <taxon>Akanthomyces</taxon>
        <taxon>Cordyceps confragosa</taxon>
    </lineage>
</organism>
<sequence>MRWVGAYASAMAFLAANAQSMVLTLSAVEMITSFAVPLSCIFAYNTPINGCDISDFTSGQCSPNCQRALQRVEINIRASCDTVDAQPNSLIWEAQRGNLVNALSSADALIDICELNHCHCFAFLEYVFRDAFLHSHDVDDYTDVYIDDDTDNDTNDTNDGQLDTDRFKLEYGDRFTNGHGNKLCRVNFFARNHHAC</sequence>
<comment type="caution">
    <text evidence="1">The sequence shown here is derived from an EMBL/GenBank/DDBJ whole genome shotgun (WGS) entry which is preliminary data.</text>
</comment>
<evidence type="ECO:0000313" key="2">
    <source>
        <dbReference type="Proteomes" id="UP000076881"/>
    </source>
</evidence>
<dbReference type="STRING" id="1081108.A0A162K9B5"/>
<name>A0A162K9B5_CORDF</name>
<dbReference type="EMBL" id="AZHF01000002">
    <property type="protein sequence ID" value="OAA78793.1"/>
    <property type="molecule type" value="Genomic_DNA"/>
</dbReference>
<protein>
    <submittedName>
        <fullName evidence="1">Uncharacterized protein</fullName>
    </submittedName>
</protein>
<keyword evidence="2" id="KW-1185">Reference proteome</keyword>
<gene>
    <name evidence="1" type="ORF">LEL_02279</name>
</gene>
<accession>A0A162K9B5</accession>